<dbReference type="Gramene" id="OMERI06G04480.4">
    <property type="protein sequence ID" value="OMERI06G04480.4"/>
    <property type="gene ID" value="OMERI06G04480"/>
</dbReference>
<reference evidence="2" key="1">
    <citation type="submission" date="2015-04" db="UniProtKB">
        <authorList>
            <consortium name="EnsemblPlants"/>
        </authorList>
    </citation>
    <scope>IDENTIFICATION</scope>
</reference>
<protein>
    <submittedName>
        <fullName evidence="2">Uncharacterized protein</fullName>
    </submittedName>
</protein>
<evidence type="ECO:0000313" key="2">
    <source>
        <dbReference type="EnsemblPlants" id="OMERI06G04480.4"/>
    </source>
</evidence>
<sequence length="132" mass="13638">MRASLSGPDWSSAHRSNLAARGTSRCICSTHLNVAVAVAAAAIPHRRRLLSPSRPSRQSPARRTSRLGVAVAVAVAPPAARRLGYLASRSAPLPLSVGRLSSHAAPSTGSEQSAARTRSTERANAAATRGAQ</sequence>
<dbReference type="AlphaFoldDB" id="A0A0E0DX96"/>
<feature type="region of interest" description="Disordered" evidence="1">
    <location>
        <begin position="46"/>
        <end position="67"/>
    </location>
</feature>
<feature type="compositionally biased region" description="Polar residues" evidence="1">
    <location>
        <begin position="104"/>
        <end position="117"/>
    </location>
</feature>
<dbReference type="Proteomes" id="UP000008021">
    <property type="component" value="Chromosome 6"/>
</dbReference>
<evidence type="ECO:0000256" key="1">
    <source>
        <dbReference type="SAM" id="MobiDB-lite"/>
    </source>
</evidence>
<reference evidence="2" key="2">
    <citation type="submission" date="2018-05" db="EMBL/GenBank/DDBJ databases">
        <title>OmerRS3 (Oryza meridionalis Reference Sequence Version 3).</title>
        <authorList>
            <person name="Zhang J."/>
            <person name="Kudrna D."/>
            <person name="Lee S."/>
            <person name="Talag J."/>
            <person name="Welchert J."/>
            <person name="Wing R.A."/>
        </authorList>
    </citation>
    <scope>NUCLEOTIDE SEQUENCE [LARGE SCALE GENOMIC DNA]</scope>
    <source>
        <strain evidence="2">cv. OR44</strain>
    </source>
</reference>
<name>A0A0E0DX96_9ORYZ</name>
<feature type="compositionally biased region" description="Low complexity" evidence="1">
    <location>
        <begin position="50"/>
        <end position="62"/>
    </location>
</feature>
<dbReference type="EnsemblPlants" id="OMERI06G04480.4">
    <property type="protein sequence ID" value="OMERI06G04480.4"/>
    <property type="gene ID" value="OMERI06G04480"/>
</dbReference>
<evidence type="ECO:0000313" key="3">
    <source>
        <dbReference type="Proteomes" id="UP000008021"/>
    </source>
</evidence>
<keyword evidence="3" id="KW-1185">Reference proteome</keyword>
<feature type="region of interest" description="Disordered" evidence="1">
    <location>
        <begin position="97"/>
        <end position="132"/>
    </location>
</feature>
<organism evidence="2">
    <name type="scientific">Oryza meridionalis</name>
    <dbReference type="NCBI Taxonomy" id="40149"/>
    <lineage>
        <taxon>Eukaryota</taxon>
        <taxon>Viridiplantae</taxon>
        <taxon>Streptophyta</taxon>
        <taxon>Embryophyta</taxon>
        <taxon>Tracheophyta</taxon>
        <taxon>Spermatophyta</taxon>
        <taxon>Magnoliopsida</taxon>
        <taxon>Liliopsida</taxon>
        <taxon>Poales</taxon>
        <taxon>Poaceae</taxon>
        <taxon>BOP clade</taxon>
        <taxon>Oryzoideae</taxon>
        <taxon>Oryzeae</taxon>
        <taxon>Oryzinae</taxon>
        <taxon>Oryza</taxon>
    </lineage>
</organism>
<accession>A0A0E0DX96</accession>
<proteinExistence type="predicted"/>
<dbReference type="HOGENOM" id="CLU_1920458_0_0_1"/>